<dbReference type="EMBL" id="KV440976">
    <property type="protein sequence ID" value="OAD75926.1"/>
    <property type="molecule type" value="Genomic_DNA"/>
</dbReference>
<accession>A0A162Q021</accession>
<dbReference type="VEuPathDB" id="FungiDB:PHYBLDRAFT_59455"/>
<keyword evidence="2" id="KW-1185">Reference proteome</keyword>
<protein>
    <submittedName>
        <fullName evidence="1">Uncharacterized protein</fullName>
    </submittedName>
</protein>
<sequence length="145" mass="16352">MCRPPGISDCTNPISCLSCEEVDANVSSLQALPMFLIEKSPTLYVHSRPEHSTVRTLCRLTAERPEFETEQRENLVHAVDFICTNNEKSWNKVDASLVDIPGTLKARKIVFHALEFNFSAKQKYSDMEGSGRDRCYNGCMADMCL</sequence>
<organism evidence="1 2">
    <name type="scientific">Phycomyces blakesleeanus (strain ATCC 8743b / DSM 1359 / FGSC 10004 / NBRC 33097 / NRRL 1555)</name>
    <dbReference type="NCBI Taxonomy" id="763407"/>
    <lineage>
        <taxon>Eukaryota</taxon>
        <taxon>Fungi</taxon>
        <taxon>Fungi incertae sedis</taxon>
        <taxon>Mucoromycota</taxon>
        <taxon>Mucoromycotina</taxon>
        <taxon>Mucoromycetes</taxon>
        <taxon>Mucorales</taxon>
        <taxon>Phycomycetaceae</taxon>
        <taxon>Phycomyces</taxon>
    </lineage>
</organism>
<reference evidence="2" key="1">
    <citation type="submission" date="2015-06" db="EMBL/GenBank/DDBJ databases">
        <title>Expansion of signal transduction pathways in fungi by whole-genome duplication.</title>
        <authorList>
            <consortium name="DOE Joint Genome Institute"/>
            <person name="Corrochano L.M."/>
            <person name="Kuo A."/>
            <person name="Marcet-Houben M."/>
            <person name="Polaino S."/>
            <person name="Salamov A."/>
            <person name="Villalobos J.M."/>
            <person name="Alvarez M.I."/>
            <person name="Avalos J."/>
            <person name="Benito E.P."/>
            <person name="Benoit I."/>
            <person name="Burger G."/>
            <person name="Camino L.P."/>
            <person name="Canovas D."/>
            <person name="Cerda-Olmedo E."/>
            <person name="Cheng J.-F."/>
            <person name="Dominguez A."/>
            <person name="Elias M."/>
            <person name="Eslava A.P."/>
            <person name="Glaser F."/>
            <person name="Grimwood J."/>
            <person name="Gutierrez G."/>
            <person name="Heitman J."/>
            <person name="Henrissat B."/>
            <person name="Iturriaga E.A."/>
            <person name="Lang B.F."/>
            <person name="Lavin J.L."/>
            <person name="Lee S."/>
            <person name="Li W."/>
            <person name="Lindquist E."/>
            <person name="Lopez-Garcia S."/>
            <person name="Luque E.M."/>
            <person name="Marcos A.T."/>
            <person name="Martin J."/>
            <person name="McCluskey K."/>
            <person name="Medina H.R."/>
            <person name="Miralles-Duran A."/>
            <person name="Miyazaki A."/>
            <person name="Munoz-Torres E."/>
            <person name="Oguiza J.A."/>
            <person name="Ohm R."/>
            <person name="Olmedo M."/>
            <person name="Orejas M."/>
            <person name="Ortiz-Castellanos L."/>
            <person name="Pisabarro A.G."/>
            <person name="Rodriguez-Romero J."/>
            <person name="Ruiz-Herrera J."/>
            <person name="Ruiz-Vazquez R."/>
            <person name="Sanz C."/>
            <person name="Schackwitz W."/>
            <person name="Schmutz J."/>
            <person name="Shahriari M."/>
            <person name="Shelest E."/>
            <person name="Silva-Franco F."/>
            <person name="Soanes D."/>
            <person name="Syed K."/>
            <person name="Tagua V.G."/>
            <person name="Talbot N.J."/>
            <person name="Thon M."/>
            <person name="De vries R.P."/>
            <person name="Wiebenga A."/>
            <person name="Yadav J.S."/>
            <person name="Braun E.L."/>
            <person name="Baker S."/>
            <person name="Garre V."/>
            <person name="Horwitz B."/>
            <person name="Torres-Martinez S."/>
            <person name="Idnurm A."/>
            <person name="Herrera-Estrella A."/>
            <person name="Gabaldon T."/>
            <person name="Grigoriev I.V."/>
        </authorList>
    </citation>
    <scope>NUCLEOTIDE SEQUENCE [LARGE SCALE GENOMIC DNA]</scope>
    <source>
        <strain evidence="2">NRRL 1555(-)</strain>
    </source>
</reference>
<evidence type="ECO:0000313" key="1">
    <source>
        <dbReference type="EMBL" id="OAD75926.1"/>
    </source>
</evidence>
<dbReference type="OrthoDB" id="2233065at2759"/>
<dbReference type="AlphaFoldDB" id="A0A162Q021"/>
<dbReference type="InParanoid" id="A0A162Q021"/>
<evidence type="ECO:0000313" key="2">
    <source>
        <dbReference type="Proteomes" id="UP000077315"/>
    </source>
</evidence>
<gene>
    <name evidence="1" type="ORF">PHYBLDRAFT_59455</name>
</gene>
<dbReference type="Proteomes" id="UP000077315">
    <property type="component" value="Unassembled WGS sequence"/>
</dbReference>
<dbReference type="RefSeq" id="XP_018293966.1">
    <property type="nucleotide sequence ID" value="XM_018440497.1"/>
</dbReference>
<proteinExistence type="predicted"/>
<name>A0A162Q021_PHYB8</name>
<dbReference type="GeneID" id="29001403"/>